<feature type="region of interest" description="Disordered" evidence="1">
    <location>
        <begin position="1"/>
        <end position="24"/>
    </location>
</feature>
<feature type="non-terminal residue" evidence="2">
    <location>
        <position position="132"/>
    </location>
</feature>
<gene>
    <name evidence="2" type="ORF">MSPICULIGERA_LOCUS8325</name>
</gene>
<feature type="non-terminal residue" evidence="2">
    <location>
        <position position="1"/>
    </location>
</feature>
<name>A0AA36CK68_9BILA</name>
<evidence type="ECO:0000313" key="2">
    <source>
        <dbReference type="EMBL" id="CAJ0569867.1"/>
    </source>
</evidence>
<evidence type="ECO:0000256" key="1">
    <source>
        <dbReference type="SAM" id="MobiDB-lite"/>
    </source>
</evidence>
<reference evidence="2" key="1">
    <citation type="submission" date="2023-06" db="EMBL/GenBank/DDBJ databases">
        <authorList>
            <person name="Delattre M."/>
        </authorList>
    </citation>
    <scope>NUCLEOTIDE SEQUENCE</scope>
    <source>
        <strain evidence="2">AF72</strain>
    </source>
</reference>
<dbReference type="Proteomes" id="UP001177023">
    <property type="component" value="Unassembled WGS sequence"/>
</dbReference>
<organism evidence="2 3">
    <name type="scientific">Mesorhabditis spiculigera</name>
    <dbReference type="NCBI Taxonomy" id="96644"/>
    <lineage>
        <taxon>Eukaryota</taxon>
        <taxon>Metazoa</taxon>
        <taxon>Ecdysozoa</taxon>
        <taxon>Nematoda</taxon>
        <taxon>Chromadorea</taxon>
        <taxon>Rhabditida</taxon>
        <taxon>Rhabditina</taxon>
        <taxon>Rhabditomorpha</taxon>
        <taxon>Rhabditoidea</taxon>
        <taxon>Rhabditidae</taxon>
        <taxon>Mesorhabditinae</taxon>
        <taxon>Mesorhabditis</taxon>
    </lineage>
</organism>
<proteinExistence type="predicted"/>
<sequence>AILVNQAMSSDLPPRSKEKSTFVTPADVQREIKQELPENDVRNGHRKGIEERIALHGAVDVQTGSNPIEETRRVEKKKMTMKLELAKIDSDMVRTRSAMRETKSDMARMQANIALLKAISETRNAENRRLKQ</sequence>
<keyword evidence="3" id="KW-1185">Reference proteome</keyword>
<protein>
    <submittedName>
        <fullName evidence="2">Uncharacterized protein</fullName>
    </submittedName>
</protein>
<evidence type="ECO:0000313" key="3">
    <source>
        <dbReference type="Proteomes" id="UP001177023"/>
    </source>
</evidence>
<dbReference type="EMBL" id="CATQJA010002172">
    <property type="protein sequence ID" value="CAJ0569867.1"/>
    <property type="molecule type" value="Genomic_DNA"/>
</dbReference>
<dbReference type="AlphaFoldDB" id="A0AA36CK68"/>
<comment type="caution">
    <text evidence="2">The sequence shown here is derived from an EMBL/GenBank/DDBJ whole genome shotgun (WGS) entry which is preliminary data.</text>
</comment>
<accession>A0AA36CK68</accession>